<proteinExistence type="inferred from homology"/>
<sequence>MQSLIRMITPRSSPSLLPRSTNFWNIRQIHAQPSHKLAGPLDGIRILDLSRVLAGPFCTQILADYGADVIKVEHPKGGDDTRLWREAGEQMIWKSDAKDTSLYFNTINRNKRSISVNLKHEQGRAVVLQLVKNADVVVENFVPGKLDSLGLGYEVLKKANPSLILASISGYGADGPYSQRAGYDVIGAAEGGLLHVTGEGDGPPTKPGVGIIDMCTGLYLHGAIASALLAREKTGLGQKIDTSLFETTISILANVGMAWLNLAKEAQRWGTGHPTIVPYEAFTTKDAYIVVGAVNDRQFQILCERLGNTKLAKDSRFVNNQSRIEHRKELKRILDEEFASNTTAHWEDKFEGSGLPYGPINNMEKVFSHPQAIARNMIEVVKQDSAVSGEIQVLGKFSMVASLRARQSTNQVFHTGMPVKFSESKTSIRRAPPALGEHTNDILQELGVSSTTISSLRKNGVV</sequence>
<comment type="similarity">
    <text evidence="1">Belongs to the CoA-transferase III family.</text>
</comment>
<keyword evidence="2 3" id="KW-0808">Transferase</keyword>
<evidence type="ECO:0000256" key="2">
    <source>
        <dbReference type="ARBA" id="ARBA00022679"/>
    </source>
</evidence>
<dbReference type="InterPro" id="IPR050483">
    <property type="entry name" value="CoA-transferase_III_domain"/>
</dbReference>
<dbReference type="InterPro" id="IPR044855">
    <property type="entry name" value="CoA-Trfase_III_dom3_sf"/>
</dbReference>
<dbReference type="Gene3D" id="3.30.1540.10">
    <property type="entry name" value="formyl-coa transferase, domain 3"/>
    <property type="match status" value="1"/>
</dbReference>
<accession>A0A1S9RER6</accession>
<protein>
    <submittedName>
        <fullName evidence="3">Succinate--hydroxymethylglutarate CoA-transferase</fullName>
    </submittedName>
</protein>
<dbReference type="Proteomes" id="UP000190744">
    <property type="component" value="Unassembled WGS sequence"/>
</dbReference>
<evidence type="ECO:0000256" key="1">
    <source>
        <dbReference type="ARBA" id="ARBA00008383"/>
    </source>
</evidence>
<gene>
    <name evidence="3" type="ORF">PEBR_33462</name>
</gene>
<dbReference type="Gene3D" id="3.40.50.10540">
    <property type="entry name" value="Crotonobetainyl-coa:carnitine coa-transferase, domain 1"/>
    <property type="match status" value="1"/>
</dbReference>
<dbReference type="PANTHER" id="PTHR48207">
    <property type="entry name" value="SUCCINATE--HYDROXYMETHYLGLUTARATE COA-TRANSFERASE"/>
    <property type="match status" value="1"/>
</dbReference>
<dbReference type="PANTHER" id="PTHR48207:SF3">
    <property type="entry name" value="SUCCINATE--HYDROXYMETHYLGLUTARATE COA-TRANSFERASE"/>
    <property type="match status" value="1"/>
</dbReference>
<dbReference type="InterPro" id="IPR023606">
    <property type="entry name" value="CoA-Trfase_III_dom_1_sf"/>
</dbReference>
<dbReference type="SUPFAM" id="SSF89796">
    <property type="entry name" value="CoA-transferase family III (CaiB/BaiF)"/>
    <property type="match status" value="1"/>
</dbReference>
<reference evidence="4" key="1">
    <citation type="submission" date="2015-09" db="EMBL/GenBank/DDBJ databases">
        <authorList>
            <person name="Fill T.P."/>
            <person name="Baretta J.F."/>
            <person name="de Almeida L.G."/>
            <person name="Rocha M."/>
            <person name="de Souza D.H."/>
            <person name="Malavazi I."/>
            <person name="Cerdeira L.T."/>
            <person name="Hong H."/>
            <person name="Samborskyy M."/>
            <person name="de Vasconcelos A.T."/>
            <person name="Leadlay P."/>
            <person name="Rodrigues-Filho E."/>
        </authorList>
    </citation>
    <scope>NUCLEOTIDE SEQUENCE [LARGE SCALE GENOMIC DNA]</scope>
    <source>
        <strain evidence="4">LaBioMMi 136</strain>
    </source>
</reference>
<dbReference type="EMBL" id="LJBN01000192">
    <property type="protein sequence ID" value="OOQ83770.1"/>
    <property type="molecule type" value="Genomic_DNA"/>
</dbReference>
<comment type="caution">
    <text evidence="3">The sequence shown here is derived from an EMBL/GenBank/DDBJ whole genome shotgun (WGS) entry which is preliminary data.</text>
</comment>
<name>A0A1S9RER6_PENBI</name>
<organism evidence="3 4">
    <name type="scientific">Penicillium brasilianum</name>
    <dbReference type="NCBI Taxonomy" id="104259"/>
    <lineage>
        <taxon>Eukaryota</taxon>
        <taxon>Fungi</taxon>
        <taxon>Dikarya</taxon>
        <taxon>Ascomycota</taxon>
        <taxon>Pezizomycotina</taxon>
        <taxon>Eurotiomycetes</taxon>
        <taxon>Eurotiomycetidae</taxon>
        <taxon>Eurotiales</taxon>
        <taxon>Aspergillaceae</taxon>
        <taxon>Penicillium</taxon>
    </lineage>
</organism>
<dbReference type="GO" id="GO:0047369">
    <property type="term" value="F:succinate-hydroxymethylglutarate CoA-transferase activity"/>
    <property type="evidence" value="ECO:0007669"/>
    <property type="project" value="TreeGrafter"/>
</dbReference>
<dbReference type="AlphaFoldDB" id="A0A1S9RER6"/>
<dbReference type="InterPro" id="IPR003673">
    <property type="entry name" value="CoA-Trfase_fam_III"/>
</dbReference>
<evidence type="ECO:0000313" key="3">
    <source>
        <dbReference type="EMBL" id="OOQ83770.1"/>
    </source>
</evidence>
<dbReference type="Pfam" id="PF02515">
    <property type="entry name" value="CoA_transf_3"/>
    <property type="match status" value="1"/>
</dbReference>
<dbReference type="GO" id="GO:0005739">
    <property type="term" value="C:mitochondrion"/>
    <property type="evidence" value="ECO:0007669"/>
    <property type="project" value="TreeGrafter"/>
</dbReference>
<evidence type="ECO:0000313" key="4">
    <source>
        <dbReference type="Proteomes" id="UP000190744"/>
    </source>
</evidence>